<organism evidence="5 6">
    <name type="scientific">Alkaliphilus metalliredigens (strain QYMF)</name>
    <dbReference type="NCBI Taxonomy" id="293826"/>
    <lineage>
        <taxon>Bacteria</taxon>
        <taxon>Bacillati</taxon>
        <taxon>Bacillota</taxon>
        <taxon>Clostridia</taxon>
        <taxon>Peptostreptococcales</taxon>
        <taxon>Natronincolaceae</taxon>
        <taxon>Alkaliphilus</taxon>
    </lineage>
</organism>
<evidence type="ECO:0000259" key="4">
    <source>
        <dbReference type="PROSITE" id="PS51186"/>
    </source>
</evidence>
<dbReference type="Pfam" id="PF08218">
    <property type="entry name" value="Citrate_ly_lig"/>
    <property type="match status" value="1"/>
</dbReference>
<evidence type="ECO:0000256" key="2">
    <source>
        <dbReference type="ARBA" id="ARBA00022840"/>
    </source>
</evidence>
<dbReference type="OrthoDB" id="9779753at2"/>
<gene>
    <name evidence="5" type="ordered locus">Amet_2958</name>
</gene>
<dbReference type="HOGENOM" id="CLU_063190_0_0_9"/>
<dbReference type="EC" id="6.2.1.22" evidence="3"/>
<dbReference type="GO" id="GO:0005524">
    <property type="term" value="F:ATP binding"/>
    <property type="evidence" value="ECO:0007669"/>
    <property type="project" value="UniProtKB-UniRule"/>
</dbReference>
<evidence type="ECO:0000256" key="3">
    <source>
        <dbReference type="PIRNR" id="PIRNR005751"/>
    </source>
</evidence>
<dbReference type="GO" id="GO:0016747">
    <property type="term" value="F:acyltransferase activity, transferring groups other than amino-acyl groups"/>
    <property type="evidence" value="ECO:0007669"/>
    <property type="project" value="InterPro"/>
</dbReference>
<dbReference type="SUPFAM" id="SSF55729">
    <property type="entry name" value="Acyl-CoA N-acyltransferases (Nat)"/>
    <property type="match status" value="1"/>
</dbReference>
<dbReference type="InterPro" id="IPR000182">
    <property type="entry name" value="GNAT_dom"/>
</dbReference>
<dbReference type="Gene3D" id="3.40.50.620">
    <property type="entry name" value="HUPs"/>
    <property type="match status" value="1"/>
</dbReference>
<comment type="function">
    <text evidence="3">Acetylation of prosthetic group (2-(5''-phosphoribosyl)-3'-dephosphocoenzyme-A) of the gamma subunit of citrate lyase.</text>
</comment>
<evidence type="ECO:0000256" key="1">
    <source>
        <dbReference type="ARBA" id="ARBA00022741"/>
    </source>
</evidence>
<dbReference type="STRING" id="293826.Amet_2958"/>
<dbReference type="KEGG" id="amt:Amet_2958"/>
<keyword evidence="6" id="KW-1185">Reference proteome</keyword>
<keyword evidence="2 3" id="KW-0067">ATP-binding</keyword>
<protein>
    <recommendedName>
        <fullName evidence="3">[Citrate [pro-3S]-lyase] ligase</fullName>
        <ecNumber evidence="3">6.2.1.22</ecNumber>
    </recommendedName>
</protein>
<dbReference type="Proteomes" id="UP000001572">
    <property type="component" value="Chromosome"/>
</dbReference>
<dbReference type="GO" id="GO:0008771">
    <property type="term" value="F:[citrate (pro-3S)-lyase] ligase activity"/>
    <property type="evidence" value="ECO:0007669"/>
    <property type="project" value="UniProtKB-EC"/>
</dbReference>
<dbReference type="GO" id="GO:0016829">
    <property type="term" value="F:lyase activity"/>
    <property type="evidence" value="ECO:0007669"/>
    <property type="project" value="UniProtKB-KW"/>
</dbReference>
<name>A6TSE0_ALKMQ</name>
<dbReference type="SMART" id="SM00764">
    <property type="entry name" value="Citrate_ly_lig"/>
    <property type="match status" value="1"/>
</dbReference>
<dbReference type="RefSeq" id="WP_012064076.1">
    <property type="nucleotide sequence ID" value="NC_009633.1"/>
</dbReference>
<dbReference type="EMBL" id="CP000724">
    <property type="protein sequence ID" value="ABR49108.1"/>
    <property type="molecule type" value="Genomic_DNA"/>
</dbReference>
<accession>A6TSE0</accession>
<evidence type="ECO:0000313" key="6">
    <source>
        <dbReference type="Proteomes" id="UP000001572"/>
    </source>
</evidence>
<dbReference type="NCBIfam" id="TIGR00124">
    <property type="entry name" value="cit_ly_ligase"/>
    <property type="match status" value="1"/>
</dbReference>
<dbReference type="Pfam" id="PF00583">
    <property type="entry name" value="Acetyltransf_1"/>
    <property type="match status" value="1"/>
</dbReference>
<dbReference type="InterPro" id="IPR005216">
    <property type="entry name" value="Citrate_lyase_ligase"/>
</dbReference>
<dbReference type="SUPFAM" id="SSF52374">
    <property type="entry name" value="Nucleotidylyl transferase"/>
    <property type="match status" value="1"/>
</dbReference>
<evidence type="ECO:0000313" key="5">
    <source>
        <dbReference type="EMBL" id="ABR49108.1"/>
    </source>
</evidence>
<dbReference type="Gene3D" id="3.40.630.30">
    <property type="match status" value="1"/>
</dbReference>
<dbReference type="PANTHER" id="PTHR40599">
    <property type="entry name" value="[CITRATE [PRO-3S]-LYASE] LIGASE"/>
    <property type="match status" value="1"/>
</dbReference>
<dbReference type="eggNOG" id="COG3053">
    <property type="taxonomic scope" value="Bacteria"/>
</dbReference>
<sequence>MYEAKFQKINLQTAEKVEVEAFLAHFDLTLDKDVEYTLVARIQDRIVGTCSFAGNVIKSFALKEALQGEGIASKLITHITNEMFDRGIYQTFIFTKPSNRHLFEGFGYHEIYATNDVILLESGLVNIEKYIKNMFNKSQLGNEEKAAIVMNCNPFTLGHQNLIEIASKENKSVVVFIVEEDRSLFPFNVRYNLVKEGTKHLRNVHVLPGGNYIISANTFPSYFIKEDEKKDKAFKELDAGIFGKYIAPAFNIKSRYVGTEPFCATTDGYNKALLEVLPNFGVALKILKRFDIDERAISASAVRALIKNDDWGQIEKLVPETTLTFLRSPQAEKIIDIIKTSETRH</sequence>
<keyword evidence="5" id="KW-0456">Lyase</keyword>
<dbReference type="InterPro" id="IPR016181">
    <property type="entry name" value="Acyl_CoA_acyltransferase"/>
</dbReference>
<keyword evidence="3 5" id="KW-0436">Ligase</keyword>
<reference evidence="6" key="1">
    <citation type="journal article" date="2016" name="Genome Announc.">
        <title>Complete genome sequence of Alkaliphilus metalliredigens strain QYMF, an alkaliphilic and metal-reducing bacterium isolated from borax-contaminated leachate ponds.</title>
        <authorList>
            <person name="Hwang C."/>
            <person name="Copeland A."/>
            <person name="Lucas S."/>
            <person name="Lapidus A."/>
            <person name="Barry K."/>
            <person name="Detter J.C."/>
            <person name="Glavina Del Rio T."/>
            <person name="Hammon N."/>
            <person name="Israni S."/>
            <person name="Dalin E."/>
            <person name="Tice H."/>
            <person name="Pitluck S."/>
            <person name="Chertkov O."/>
            <person name="Brettin T."/>
            <person name="Bruce D."/>
            <person name="Han C."/>
            <person name="Schmutz J."/>
            <person name="Larimer F."/>
            <person name="Land M.L."/>
            <person name="Hauser L."/>
            <person name="Kyrpides N."/>
            <person name="Mikhailova N."/>
            <person name="Ye Q."/>
            <person name="Zhou J."/>
            <person name="Richardson P."/>
            <person name="Fields M.W."/>
        </authorList>
    </citation>
    <scope>NUCLEOTIDE SEQUENCE [LARGE SCALE GENOMIC DNA]</scope>
    <source>
        <strain evidence="6">QYMF</strain>
    </source>
</reference>
<keyword evidence="1 3" id="KW-0547">Nucleotide-binding</keyword>
<dbReference type="InterPro" id="IPR013166">
    <property type="entry name" value="Citrate_lyase_ligase_C"/>
</dbReference>
<feature type="domain" description="N-acetyltransferase" evidence="4">
    <location>
        <begin position="1"/>
        <end position="132"/>
    </location>
</feature>
<dbReference type="InterPro" id="IPR014729">
    <property type="entry name" value="Rossmann-like_a/b/a_fold"/>
</dbReference>
<comment type="catalytic activity">
    <reaction evidence="3">
        <text>holo-[citrate lyase ACP] + acetate + ATP = acetyl-[citrate lyase ACP] + AMP + diphosphate</text>
        <dbReference type="Rhea" id="RHEA:23788"/>
        <dbReference type="Rhea" id="RHEA-COMP:10158"/>
        <dbReference type="Rhea" id="RHEA-COMP:13710"/>
        <dbReference type="ChEBI" id="CHEBI:30089"/>
        <dbReference type="ChEBI" id="CHEBI:30616"/>
        <dbReference type="ChEBI" id="CHEBI:33019"/>
        <dbReference type="ChEBI" id="CHEBI:82683"/>
        <dbReference type="ChEBI" id="CHEBI:137976"/>
        <dbReference type="ChEBI" id="CHEBI:456215"/>
        <dbReference type="EC" id="6.2.1.22"/>
    </reaction>
</comment>
<dbReference type="PROSITE" id="PS51186">
    <property type="entry name" value="GNAT"/>
    <property type="match status" value="1"/>
</dbReference>
<dbReference type="PIRSF" id="PIRSF005751">
    <property type="entry name" value="Acet_citr_lig"/>
    <property type="match status" value="1"/>
</dbReference>
<proteinExistence type="predicted"/>
<dbReference type="AlphaFoldDB" id="A6TSE0"/>
<dbReference type="PANTHER" id="PTHR40599:SF1">
    <property type="entry name" value="[CITRATE [PRO-3S]-LYASE] LIGASE"/>
    <property type="match status" value="1"/>
</dbReference>